<dbReference type="SMART" id="SM00100">
    <property type="entry name" value="cNMP"/>
    <property type="match status" value="1"/>
</dbReference>
<gene>
    <name evidence="5" type="ORF">J1C47_18365</name>
</gene>
<dbReference type="SMART" id="SM00419">
    <property type="entry name" value="HTH_CRP"/>
    <property type="match status" value="1"/>
</dbReference>
<dbReference type="SUPFAM" id="SSF51206">
    <property type="entry name" value="cAMP-binding domain-like"/>
    <property type="match status" value="1"/>
</dbReference>
<dbReference type="Gene3D" id="1.10.10.10">
    <property type="entry name" value="Winged helix-like DNA-binding domain superfamily/Winged helix DNA-binding domain"/>
    <property type="match status" value="1"/>
</dbReference>
<dbReference type="PROSITE" id="PS51063">
    <property type="entry name" value="HTH_CRP_2"/>
    <property type="match status" value="1"/>
</dbReference>
<accession>A0ABS3J7F5</accession>
<keyword evidence="6" id="KW-1185">Reference proteome</keyword>
<reference evidence="5 6" key="1">
    <citation type="submission" date="2021-03" db="EMBL/GenBank/DDBJ databases">
        <title>Whole genome sequence of Jiella sp. MQZ13P-4.</title>
        <authorList>
            <person name="Tuo L."/>
        </authorList>
    </citation>
    <scope>NUCLEOTIDE SEQUENCE [LARGE SCALE GENOMIC DNA]</scope>
    <source>
        <strain evidence="5 6">MQZ13P-4</strain>
    </source>
</reference>
<dbReference type="InterPro" id="IPR036390">
    <property type="entry name" value="WH_DNA-bd_sf"/>
</dbReference>
<dbReference type="InterPro" id="IPR014710">
    <property type="entry name" value="RmlC-like_jellyroll"/>
</dbReference>
<evidence type="ECO:0000256" key="1">
    <source>
        <dbReference type="ARBA" id="ARBA00023015"/>
    </source>
</evidence>
<keyword evidence="1" id="KW-0805">Transcription regulation</keyword>
<evidence type="ECO:0000259" key="4">
    <source>
        <dbReference type="PROSITE" id="PS51063"/>
    </source>
</evidence>
<proteinExistence type="predicted"/>
<evidence type="ECO:0000313" key="6">
    <source>
        <dbReference type="Proteomes" id="UP000664288"/>
    </source>
</evidence>
<dbReference type="Gene3D" id="2.60.120.10">
    <property type="entry name" value="Jelly Rolls"/>
    <property type="match status" value="1"/>
</dbReference>
<dbReference type="InterPro" id="IPR036388">
    <property type="entry name" value="WH-like_DNA-bd_sf"/>
</dbReference>
<dbReference type="EMBL" id="JAFMPY010000023">
    <property type="protein sequence ID" value="MBO0905614.1"/>
    <property type="molecule type" value="Genomic_DNA"/>
</dbReference>
<evidence type="ECO:0000313" key="5">
    <source>
        <dbReference type="EMBL" id="MBO0905614.1"/>
    </source>
</evidence>
<protein>
    <submittedName>
        <fullName evidence="5">Crp/Fnr family transcriptional regulator</fullName>
    </submittedName>
</protein>
<keyword evidence="2" id="KW-0238">DNA-binding</keyword>
<organism evidence="5 6">
    <name type="scientific">Jiella sonneratiae</name>
    <dbReference type="NCBI Taxonomy" id="2816856"/>
    <lineage>
        <taxon>Bacteria</taxon>
        <taxon>Pseudomonadati</taxon>
        <taxon>Pseudomonadota</taxon>
        <taxon>Alphaproteobacteria</taxon>
        <taxon>Hyphomicrobiales</taxon>
        <taxon>Aurantimonadaceae</taxon>
        <taxon>Jiella</taxon>
    </lineage>
</organism>
<dbReference type="InterPro" id="IPR018490">
    <property type="entry name" value="cNMP-bd_dom_sf"/>
</dbReference>
<evidence type="ECO:0000256" key="2">
    <source>
        <dbReference type="ARBA" id="ARBA00023125"/>
    </source>
</evidence>
<evidence type="ECO:0000256" key="3">
    <source>
        <dbReference type="ARBA" id="ARBA00023163"/>
    </source>
</evidence>
<dbReference type="Pfam" id="PF00027">
    <property type="entry name" value="cNMP_binding"/>
    <property type="match status" value="1"/>
</dbReference>
<keyword evidence="3" id="KW-0804">Transcription</keyword>
<dbReference type="InterPro" id="IPR000595">
    <property type="entry name" value="cNMP-bd_dom"/>
</dbReference>
<dbReference type="Proteomes" id="UP000664288">
    <property type="component" value="Unassembled WGS sequence"/>
</dbReference>
<dbReference type="CDD" id="cd00038">
    <property type="entry name" value="CAP_ED"/>
    <property type="match status" value="1"/>
</dbReference>
<dbReference type="Pfam" id="PF13545">
    <property type="entry name" value="HTH_Crp_2"/>
    <property type="match status" value="1"/>
</dbReference>
<feature type="domain" description="HTH crp-type" evidence="4">
    <location>
        <begin position="145"/>
        <end position="219"/>
    </location>
</feature>
<dbReference type="RefSeq" id="WP_207352248.1">
    <property type="nucleotide sequence ID" value="NZ_JAFMPY010000023.1"/>
</dbReference>
<comment type="caution">
    <text evidence="5">The sequence shown here is derived from an EMBL/GenBank/DDBJ whole genome shotgun (WGS) entry which is preliminary data.</text>
</comment>
<name>A0ABS3J7F5_9HYPH</name>
<dbReference type="InterPro" id="IPR012318">
    <property type="entry name" value="HTH_CRP"/>
</dbReference>
<sequence length="252" mass="28674">MFNPLIRKLSIASDFTESDNRALNDVIVEPHSVAPKQDIIRTGDRPENVHLVMDGIACRYKIMPNGDRQIVAFLLPGDFCDLHVAILGEMDHGIATLSPCKMIEIPRTTINDLTENYPRITRALWWATLVDEAILREWIAGIGQRMADKRIAHLFCELYLRLKTVGQTEDHSFTLPITQQELADALGISIVHANRMLMDLRTRNIMVMRGKHVKILNYDALKAFAEFSPDYLHLERRSENGNGQRSVSDKGR</sequence>
<dbReference type="SUPFAM" id="SSF46785">
    <property type="entry name" value="Winged helix' DNA-binding domain"/>
    <property type="match status" value="1"/>
</dbReference>